<feature type="compositionally biased region" description="Gly residues" evidence="6">
    <location>
        <begin position="23"/>
        <end position="36"/>
    </location>
</feature>
<dbReference type="GO" id="GO:0070979">
    <property type="term" value="P:protein K11-linked ubiquitination"/>
    <property type="evidence" value="ECO:0007669"/>
    <property type="project" value="TreeGrafter"/>
</dbReference>
<dbReference type="InterPro" id="IPR011989">
    <property type="entry name" value="ARM-like"/>
</dbReference>
<gene>
    <name evidence="9" type="ORF">NSK_006755</name>
</gene>
<keyword evidence="3" id="KW-0677">Repeat</keyword>
<dbReference type="AlphaFoldDB" id="A0A4D9CSD0"/>
<comment type="similarity">
    <text evidence="1">Belongs to the APC1 family.</text>
</comment>
<evidence type="ECO:0000256" key="3">
    <source>
        <dbReference type="ARBA" id="ARBA00022737"/>
    </source>
</evidence>
<feature type="compositionally biased region" description="Basic and acidic residues" evidence="6">
    <location>
        <begin position="1"/>
        <end position="12"/>
    </location>
</feature>
<comment type="caution">
    <text evidence="9">The sequence shown here is derived from an EMBL/GenBank/DDBJ whole genome shotgun (WGS) entry which is preliminary data.</text>
</comment>
<dbReference type="GO" id="GO:0007091">
    <property type="term" value="P:metaphase/anaphase transition of mitotic cell cycle"/>
    <property type="evidence" value="ECO:0007669"/>
    <property type="project" value="TreeGrafter"/>
</dbReference>
<dbReference type="PANTHER" id="PTHR12827:SF3">
    <property type="entry name" value="ANAPHASE-PROMOTING COMPLEX SUBUNIT 1"/>
    <property type="match status" value="1"/>
</dbReference>
<protein>
    <submittedName>
        <fullName evidence="9">Uncharacterized protein</fullName>
    </submittedName>
</protein>
<feature type="domain" description="Anaphase-promoting complex subunit 1 beta-sandwich" evidence="8">
    <location>
        <begin position="353"/>
        <end position="408"/>
    </location>
</feature>
<dbReference type="Gene3D" id="1.25.10.10">
    <property type="entry name" value="Leucine-rich Repeat Variant"/>
    <property type="match status" value="1"/>
</dbReference>
<dbReference type="GO" id="GO:0051301">
    <property type="term" value="P:cell division"/>
    <property type="evidence" value="ECO:0007669"/>
    <property type="project" value="UniProtKB-KW"/>
</dbReference>
<feature type="region of interest" description="Disordered" evidence="6">
    <location>
        <begin position="1"/>
        <end position="50"/>
    </location>
</feature>
<dbReference type="Pfam" id="PF21282">
    <property type="entry name" value="APC1_3rd"/>
    <property type="match status" value="1"/>
</dbReference>
<dbReference type="EMBL" id="SDOX01000121">
    <property type="protein sequence ID" value="TFJ82090.1"/>
    <property type="molecule type" value="Genomic_DNA"/>
</dbReference>
<dbReference type="GO" id="GO:0060090">
    <property type="term" value="F:molecular adaptor activity"/>
    <property type="evidence" value="ECO:0007669"/>
    <property type="project" value="TreeGrafter"/>
</dbReference>
<feature type="compositionally biased region" description="Basic and acidic residues" evidence="6">
    <location>
        <begin position="591"/>
        <end position="612"/>
    </location>
</feature>
<keyword evidence="4" id="KW-0498">Mitosis</keyword>
<dbReference type="GO" id="GO:0031145">
    <property type="term" value="P:anaphase-promoting complex-dependent catabolic process"/>
    <property type="evidence" value="ECO:0007669"/>
    <property type="project" value="TreeGrafter"/>
</dbReference>
<feature type="region of interest" description="Disordered" evidence="6">
    <location>
        <begin position="407"/>
        <end position="437"/>
    </location>
</feature>
<name>A0A4D9CSD0_9STRA</name>
<sequence length="751" mass="81438">MVGGREGAREVGNEEEEDDLGAVFGGSSGDRGGGGRYGERRGAGEKGNGDYRCGHGFDSSRCSRIQEGARVNTDVTAPGATLALGLMFLRSNNAGVAARLALPETHFLLDYVRPDMLLLRVLARALVLWDSVEATPAWIEEQVPAFLATAFARLGKEGAGGGGEGGEAVDRQSIRQGHAFILAGACLALGLRFASTADKGAAQSVRGVLLHFRRMRETYPGGKGGREGGRDPVARAQRPERPVLEMCLGTAAVALGLVMAGSGDLASFKLLRALRWRADPEVSYGHHMALHMAIGFLFLGGGRAGLCRSDSAVAALVAALYPRLPAHTSDNQYSLQAIRHLYVLAVGHRGVEARDAETGESVFLPLEVKFRDGRLERRVAPCLLPELDLLSEVVTRSPRYYPLSFSVGAEEGGEEGGRENRRRTRRRGGPRMFEGPRRQIRVKRKPGHLSYAQDPQALRSLLVRPFGADHRSRHTDGDASPSSSPSELIAAFTEDPFLLAFARHFCTGDSAVGRKGMGSQRESRLCAGVLYECLTREKPDLLVLHFSLLHVLQVLPTMEPVAAACTTCNLRLVLRYFSPEARLRGRLRGKQGREERERRDDDPVCSRTGGREEEGGAEDWLLQADLVQSLRVRMDALFFSLGLGEEVIAERGVRGHASSIESRAGVDSSSVGSKPFCGAYAIYYDLPCAAASHPPAVEFPRTGPVGQGWEQQRRAAMRELPALRARAPHAALSDLLRGLGSAARWRDGQEW</sequence>
<keyword evidence="2" id="KW-0132">Cell division</keyword>
<dbReference type="InterPro" id="IPR041221">
    <property type="entry name" value="APC1_C"/>
</dbReference>
<evidence type="ECO:0000259" key="8">
    <source>
        <dbReference type="Pfam" id="PF21282"/>
    </source>
</evidence>
<keyword evidence="10" id="KW-1185">Reference proteome</keyword>
<organism evidence="9 10">
    <name type="scientific">Nannochloropsis salina CCMP1776</name>
    <dbReference type="NCBI Taxonomy" id="1027361"/>
    <lineage>
        <taxon>Eukaryota</taxon>
        <taxon>Sar</taxon>
        <taxon>Stramenopiles</taxon>
        <taxon>Ochrophyta</taxon>
        <taxon>Eustigmatophyceae</taxon>
        <taxon>Eustigmatales</taxon>
        <taxon>Monodopsidaceae</taxon>
        <taxon>Microchloropsis</taxon>
        <taxon>Microchloropsis salina</taxon>
    </lineage>
</organism>
<evidence type="ECO:0000256" key="6">
    <source>
        <dbReference type="SAM" id="MobiDB-lite"/>
    </source>
</evidence>
<evidence type="ECO:0000259" key="7">
    <source>
        <dbReference type="Pfam" id="PF18122"/>
    </source>
</evidence>
<evidence type="ECO:0000256" key="5">
    <source>
        <dbReference type="ARBA" id="ARBA00023306"/>
    </source>
</evidence>
<dbReference type="OrthoDB" id="26401at2759"/>
<dbReference type="InterPro" id="IPR048971">
    <property type="entry name" value="Apc1_3rd"/>
</dbReference>
<dbReference type="Proteomes" id="UP000355283">
    <property type="component" value="Unassembled WGS sequence"/>
</dbReference>
<dbReference type="InterPro" id="IPR024990">
    <property type="entry name" value="Apc1"/>
</dbReference>
<feature type="domain" description="Anaphase-promoting complex subunit 1 C-terminal" evidence="7">
    <location>
        <begin position="487"/>
        <end position="641"/>
    </location>
</feature>
<evidence type="ECO:0000256" key="2">
    <source>
        <dbReference type="ARBA" id="ARBA00022618"/>
    </source>
</evidence>
<evidence type="ECO:0000313" key="9">
    <source>
        <dbReference type="EMBL" id="TFJ82090.1"/>
    </source>
</evidence>
<evidence type="ECO:0000313" key="10">
    <source>
        <dbReference type="Proteomes" id="UP000355283"/>
    </source>
</evidence>
<feature type="compositionally biased region" description="Basic residues" evidence="6">
    <location>
        <begin position="420"/>
        <end position="429"/>
    </location>
</feature>
<feature type="compositionally biased region" description="Basic and acidic residues" evidence="6">
    <location>
        <begin position="37"/>
        <end position="50"/>
    </location>
</feature>
<proteinExistence type="inferred from homology"/>
<dbReference type="Pfam" id="PF18122">
    <property type="entry name" value="APC1_C"/>
    <property type="match status" value="1"/>
</dbReference>
<keyword evidence="5" id="KW-0131">Cell cycle</keyword>
<reference evidence="9 10" key="1">
    <citation type="submission" date="2019-01" db="EMBL/GenBank/DDBJ databases">
        <title>Nuclear Genome Assembly of the Microalgal Biofuel strain Nannochloropsis salina CCMP1776.</title>
        <authorList>
            <person name="Hovde B."/>
        </authorList>
    </citation>
    <scope>NUCLEOTIDE SEQUENCE [LARGE SCALE GENOMIC DNA]</scope>
    <source>
        <strain evidence="9 10">CCMP1776</strain>
    </source>
</reference>
<evidence type="ECO:0000256" key="4">
    <source>
        <dbReference type="ARBA" id="ARBA00022776"/>
    </source>
</evidence>
<accession>A0A4D9CSD0</accession>
<feature type="region of interest" description="Disordered" evidence="6">
    <location>
        <begin position="587"/>
        <end position="612"/>
    </location>
</feature>
<dbReference type="GO" id="GO:0005680">
    <property type="term" value="C:anaphase-promoting complex"/>
    <property type="evidence" value="ECO:0007669"/>
    <property type="project" value="InterPro"/>
</dbReference>
<evidence type="ECO:0000256" key="1">
    <source>
        <dbReference type="ARBA" id="ARBA00010547"/>
    </source>
</evidence>
<dbReference type="PANTHER" id="PTHR12827">
    <property type="entry name" value="MEIOTIC CHECKPOINT REGULATOR TSG24 FAMILY MEMBER"/>
    <property type="match status" value="1"/>
</dbReference>